<dbReference type="GO" id="GO:0006412">
    <property type="term" value="P:translation"/>
    <property type="evidence" value="ECO:0007669"/>
    <property type="project" value="TreeGrafter"/>
</dbReference>
<dbReference type="FunFam" id="3.40.50.300:FF:000590">
    <property type="entry name" value="Ribosome biogenesis GTPase A"/>
    <property type="match status" value="1"/>
</dbReference>
<sequence length="282" mass="31637">MNINWYPGHMKKTKESIQNNLKLVDVIFELIDARIPYSSRNPMIDMIVGDKARVIILNKSDLADSKVNIIWQDFFNKSSIPSVLIDALKGKGIDKLISLSNEVTSEKRLAYAKKGVKNLPIRAMIIGIPNVGKSTLINTLTERRGAKTGNKPGITKSNQWIKTKGNLELLDTPGILWPKFEDQQVGLNLAFTGAIKDEILDVETLALRFIEDMIKIYPELLIDRYKVNLEDKTALEILDSIGRIRGCIVKGGEIDYTKAGNIILDDFRKGNMGRITLELPES</sequence>
<feature type="domain" description="CP-type G" evidence="6">
    <location>
        <begin position="11"/>
        <end position="178"/>
    </location>
</feature>
<evidence type="ECO:0000313" key="8">
    <source>
        <dbReference type="Proteomes" id="UP000601171"/>
    </source>
</evidence>
<dbReference type="EMBL" id="JACRTG010000027">
    <property type="protein sequence ID" value="MBC8588806.1"/>
    <property type="molecule type" value="Genomic_DNA"/>
</dbReference>
<evidence type="ECO:0000256" key="2">
    <source>
        <dbReference type="ARBA" id="ARBA00022741"/>
    </source>
</evidence>
<dbReference type="Gene3D" id="1.10.1580.10">
    <property type="match status" value="1"/>
</dbReference>
<evidence type="ECO:0000256" key="4">
    <source>
        <dbReference type="PIRNR" id="PIRNR006230"/>
    </source>
</evidence>
<gene>
    <name evidence="7" type="primary">ylqF</name>
    <name evidence="7" type="ORF">H8707_11315</name>
</gene>
<evidence type="ECO:0000313" key="7">
    <source>
        <dbReference type="EMBL" id="MBC8588806.1"/>
    </source>
</evidence>
<dbReference type="PANTHER" id="PTHR45782:SF4">
    <property type="entry name" value="MITOCHONDRIAL RIBOSOME-ASSOCIATED GTPASE 1"/>
    <property type="match status" value="1"/>
</dbReference>
<name>A0A926ETV9_9FIRM</name>
<feature type="binding site" evidence="5">
    <location>
        <position position="174"/>
    </location>
    <ligand>
        <name>GTP</name>
        <dbReference type="ChEBI" id="CHEBI:37565"/>
    </ligand>
</feature>
<evidence type="ECO:0000256" key="1">
    <source>
        <dbReference type="ARBA" id="ARBA00014898"/>
    </source>
</evidence>
<dbReference type="NCBIfam" id="TIGR03596">
    <property type="entry name" value="GTPase_YlqF"/>
    <property type="match status" value="1"/>
</dbReference>
<protein>
    <recommendedName>
        <fullName evidence="1 4">Ribosome biogenesis GTPase A</fullName>
    </recommendedName>
</protein>
<evidence type="ECO:0000259" key="6">
    <source>
        <dbReference type="PROSITE" id="PS51721"/>
    </source>
</evidence>
<keyword evidence="8" id="KW-1185">Reference proteome</keyword>
<evidence type="ECO:0000256" key="3">
    <source>
        <dbReference type="ARBA" id="ARBA00023134"/>
    </source>
</evidence>
<reference evidence="7" key="1">
    <citation type="submission" date="2020-08" db="EMBL/GenBank/DDBJ databases">
        <title>Genome public.</title>
        <authorList>
            <person name="Liu C."/>
            <person name="Sun Q."/>
        </authorList>
    </citation>
    <scope>NUCLEOTIDE SEQUENCE</scope>
    <source>
        <strain evidence="7">BX21</strain>
    </source>
</reference>
<evidence type="ECO:0000256" key="5">
    <source>
        <dbReference type="PIRSR" id="PIRSR006230-1"/>
    </source>
</evidence>
<feature type="binding site" evidence="5">
    <location>
        <begin position="58"/>
        <end position="61"/>
    </location>
    <ligand>
        <name>GTP</name>
        <dbReference type="ChEBI" id="CHEBI:37565"/>
    </ligand>
</feature>
<accession>A0A926ETV9</accession>
<proteinExistence type="inferred from homology"/>
<dbReference type="InterPro" id="IPR006073">
    <property type="entry name" value="GTP-bd"/>
</dbReference>
<dbReference type="Proteomes" id="UP000601171">
    <property type="component" value="Unassembled WGS sequence"/>
</dbReference>
<dbReference type="Pfam" id="PF01926">
    <property type="entry name" value="MMR_HSR1"/>
    <property type="match status" value="1"/>
</dbReference>
<comment type="caution">
    <text evidence="7">The sequence shown here is derived from an EMBL/GenBank/DDBJ whole genome shotgun (WGS) entry which is preliminary data.</text>
</comment>
<keyword evidence="3 4" id="KW-0342">GTP-binding</keyword>
<organism evidence="7 8">
    <name type="scientific">Paratissierella segnis</name>
    <dbReference type="NCBI Taxonomy" id="2763679"/>
    <lineage>
        <taxon>Bacteria</taxon>
        <taxon>Bacillati</taxon>
        <taxon>Bacillota</taxon>
        <taxon>Tissierellia</taxon>
        <taxon>Tissierellales</taxon>
        <taxon>Tissierellaceae</taxon>
        <taxon>Paratissierella</taxon>
    </lineage>
</organism>
<dbReference type="PANTHER" id="PTHR45782">
    <property type="entry name" value="MITOCHONDRIAL RIBOSOME-ASSOCIATED GTPASE 1"/>
    <property type="match status" value="1"/>
</dbReference>
<comment type="function">
    <text evidence="4">Required for a late step of 50S ribosomal subunit assembly. Has GTPase activity.</text>
</comment>
<dbReference type="PRINTS" id="PR00326">
    <property type="entry name" value="GTP1OBG"/>
</dbReference>
<keyword evidence="2 4" id="KW-0547">Nucleotide-binding</keyword>
<comment type="subcellular location">
    <subcellularLocation>
        <location evidence="4">Cytoplasm</location>
    </subcellularLocation>
</comment>
<dbReference type="AlphaFoldDB" id="A0A926ETV9"/>
<dbReference type="InterPro" id="IPR016478">
    <property type="entry name" value="GTPase_MTG1"/>
</dbReference>
<dbReference type="GO" id="GO:0005737">
    <property type="term" value="C:cytoplasm"/>
    <property type="evidence" value="ECO:0007669"/>
    <property type="project" value="UniProtKB-SubCell"/>
</dbReference>
<comment type="similarity">
    <text evidence="4">Belongs to the TRAFAC class YlqF/YawG GTPase family. MTG1 subfamily.</text>
</comment>
<feature type="binding site" evidence="5">
    <location>
        <begin position="130"/>
        <end position="135"/>
    </location>
    <ligand>
        <name>GTP</name>
        <dbReference type="ChEBI" id="CHEBI:37565"/>
    </ligand>
</feature>
<dbReference type="GO" id="GO:0005525">
    <property type="term" value="F:GTP binding"/>
    <property type="evidence" value="ECO:0007669"/>
    <property type="project" value="UniProtKB-KW"/>
</dbReference>
<dbReference type="CDD" id="cd01856">
    <property type="entry name" value="YlqF"/>
    <property type="match status" value="1"/>
</dbReference>
<dbReference type="RefSeq" id="WP_262430262.1">
    <property type="nucleotide sequence ID" value="NZ_JACRTG010000027.1"/>
</dbReference>
<dbReference type="Gene3D" id="3.40.50.300">
    <property type="entry name" value="P-loop containing nucleotide triphosphate hydrolases"/>
    <property type="match status" value="1"/>
</dbReference>
<dbReference type="InterPro" id="IPR019991">
    <property type="entry name" value="GTP-bd_ribosome_bgen"/>
</dbReference>
<dbReference type="PROSITE" id="PS51721">
    <property type="entry name" value="G_CP"/>
    <property type="match status" value="1"/>
</dbReference>
<dbReference type="InterPro" id="IPR023179">
    <property type="entry name" value="GTP-bd_ortho_bundle_sf"/>
</dbReference>
<dbReference type="PIRSF" id="PIRSF006230">
    <property type="entry name" value="MG442"/>
    <property type="match status" value="1"/>
</dbReference>
<dbReference type="SUPFAM" id="SSF52540">
    <property type="entry name" value="P-loop containing nucleoside triphosphate hydrolases"/>
    <property type="match status" value="1"/>
</dbReference>
<keyword evidence="4" id="KW-0963">Cytoplasm</keyword>
<dbReference type="GO" id="GO:0003924">
    <property type="term" value="F:GTPase activity"/>
    <property type="evidence" value="ECO:0007669"/>
    <property type="project" value="TreeGrafter"/>
</dbReference>
<dbReference type="InterPro" id="IPR030378">
    <property type="entry name" value="G_CP_dom"/>
</dbReference>
<dbReference type="InterPro" id="IPR027417">
    <property type="entry name" value="P-loop_NTPase"/>
</dbReference>